<keyword evidence="3" id="KW-0804">Transcription</keyword>
<dbReference type="PRINTS" id="PR00455">
    <property type="entry name" value="HTHTETR"/>
</dbReference>
<name>A0ABT7WKP3_9GAMM</name>
<evidence type="ECO:0000259" key="5">
    <source>
        <dbReference type="PROSITE" id="PS50977"/>
    </source>
</evidence>
<dbReference type="InterPro" id="IPR036271">
    <property type="entry name" value="Tet_transcr_reg_TetR-rel_C_sf"/>
</dbReference>
<dbReference type="PROSITE" id="PS50977">
    <property type="entry name" value="HTH_TETR_2"/>
    <property type="match status" value="1"/>
</dbReference>
<keyword evidence="1" id="KW-0805">Transcription regulation</keyword>
<evidence type="ECO:0000256" key="1">
    <source>
        <dbReference type="ARBA" id="ARBA00023015"/>
    </source>
</evidence>
<dbReference type="Gene3D" id="1.10.357.10">
    <property type="entry name" value="Tetracycline Repressor, domain 2"/>
    <property type="match status" value="1"/>
</dbReference>
<evidence type="ECO:0000313" key="7">
    <source>
        <dbReference type="Proteomes" id="UP001168524"/>
    </source>
</evidence>
<gene>
    <name evidence="6" type="ORF">QTA56_03240</name>
</gene>
<comment type="caution">
    <text evidence="6">The sequence shown here is derived from an EMBL/GenBank/DDBJ whole genome shotgun (WGS) entry which is preliminary data.</text>
</comment>
<sequence length="188" mass="21572">MSKKEDIITTALRLFNSHSYNSVGVDRIISESGVAKMTFYKYFPSKEKLIEECLLQRNTDLQASLNTALAQCDPADHLAQIRAIFKWYDSWFHTDDFNGCMFQKAVEEVIKIYPSTLKPATQYKVWLTALVQNLLSNLDIPNPTHLATLIVSILDGMTIQAHVNKDSVQIDEYWSRVEHLINFEKELA</sequence>
<feature type="domain" description="HTH tetR-type" evidence="5">
    <location>
        <begin position="1"/>
        <end position="61"/>
    </location>
</feature>
<dbReference type="SUPFAM" id="SSF48498">
    <property type="entry name" value="Tetracyclin repressor-like, C-terminal domain"/>
    <property type="match status" value="1"/>
</dbReference>
<proteinExistence type="predicted"/>
<dbReference type="Proteomes" id="UP001168524">
    <property type="component" value="Unassembled WGS sequence"/>
</dbReference>
<evidence type="ECO:0000256" key="4">
    <source>
        <dbReference type="PROSITE-ProRule" id="PRU00335"/>
    </source>
</evidence>
<organism evidence="6 7">
    <name type="scientific">Acinetobacter thutiue</name>
    <dbReference type="NCBI Taxonomy" id="2998078"/>
    <lineage>
        <taxon>Bacteria</taxon>
        <taxon>Pseudomonadati</taxon>
        <taxon>Pseudomonadota</taxon>
        <taxon>Gammaproteobacteria</taxon>
        <taxon>Moraxellales</taxon>
        <taxon>Moraxellaceae</taxon>
        <taxon>Acinetobacter</taxon>
    </lineage>
</organism>
<keyword evidence="2 4" id="KW-0238">DNA-binding</keyword>
<evidence type="ECO:0000313" key="6">
    <source>
        <dbReference type="EMBL" id="MDN0013254.1"/>
    </source>
</evidence>
<dbReference type="InterPro" id="IPR001647">
    <property type="entry name" value="HTH_TetR"/>
</dbReference>
<dbReference type="RefSeq" id="WP_267979507.1">
    <property type="nucleotide sequence ID" value="NZ_JAPQKF010000001.1"/>
</dbReference>
<dbReference type="PANTHER" id="PTHR47506:SF3">
    <property type="entry name" value="HTH-TYPE TRANSCRIPTIONAL REGULATOR LMRA"/>
    <property type="match status" value="1"/>
</dbReference>
<feature type="DNA-binding region" description="H-T-H motif" evidence="4">
    <location>
        <begin position="24"/>
        <end position="43"/>
    </location>
</feature>
<dbReference type="PANTHER" id="PTHR47506">
    <property type="entry name" value="TRANSCRIPTIONAL REGULATORY PROTEIN"/>
    <property type="match status" value="1"/>
</dbReference>
<dbReference type="SUPFAM" id="SSF46689">
    <property type="entry name" value="Homeodomain-like"/>
    <property type="match status" value="1"/>
</dbReference>
<dbReference type="EMBL" id="JAUDZE010000001">
    <property type="protein sequence ID" value="MDN0013254.1"/>
    <property type="molecule type" value="Genomic_DNA"/>
</dbReference>
<evidence type="ECO:0000256" key="2">
    <source>
        <dbReference type="ARBA" id="ARBA00023125"/>
    </source>
</evidence>
<keyword evidence="7" id="KW-1185">Reference proteome</keyword>
<dbReference type="Pfam" id="PF00440">
    <property type="entry name" value="TetR_N"/>
    <property type="match status" value="1"/>
</dbReference>
<evidence type="ECO:0000256" key="3">
    <source>
        <dbReference type="ARBA" id="ARBA00023163"/>
    </source>
</evidence>
<accession>A0ABT7WKP3</accession>
<dbReference type="InterPro" id="IPR009057">
    <property type="entry name" value="Homeodomain-like_sf"/>
</dbReference>
<protein>
    <submittedName>
        <fullName evidence="6">TetR/AcrR family transcriptional regulator</fullName>
    </submittedName>
</protein>
<reference evidence="6" key="1">
    <citation type="submission" date="2023-06" db="EMBL/GenBank/DDBJ databases">
        <title>Two novel species of Acinetobacter isolated from motorbike repairing workshop in Vietnam.</title>
        <authorList>
            <person name="Le N.T.T."/>
        </authorList>
    </citation>
    <scope>NUCLEOTIDE SEQUENCE</scope>
    <source>
        <strain evidence="6">VNH17</strain>
    </source>
</reference>